<dbReference type="AlphaFoldDB" id="A0A8S9MLS5"/>
<name>A0A8S9MLS5_BRACR</name>
<dbReference type="PANTHER" id="PTHR31293:SF12">
    <property type="entry name" value="RNI-LIKE SUPERFAMILY PROTEIN"/>
    <property type="match status" value="1"/>
</dbReference>
<evidence type="ECO:0000259" key="1">
    <source>
        <dbReference type="SMART" id="SM00579"/>
    </source>
</evidence>
<protein>
    <recommendedName>
        <fullName evidence="1">FBD domain-containing protein</fullName>
    </recommendedName>
</protein>
<dbReference type="InterPro" id="IPR006566">
    <property type="entry name" value="FBD"/>
</dbReference>
<dbReference type="EMBL" id="QGKW02000007">
    <property type="protein sequence ID" value="KAF2618309.1"/>
    <property type="molecule type" value="Genomic_DNA"/>
</dbReference>
<organism evidence="2 3">
    <name type="scientific">Brassica cretica</name>
    <name type="common">Mustard</name>
    <dbReference type="NCBI Taxonomy" id="69181"/>
    <lineage>
        <taxon>Eukaryota</taxon>
        <taxon>Viridiplantae</taxon>
        <taxon>Streptophyta</taxon>
        <taxon>Embryophyta</taxon>
        <taxon>Tracheophyta</taxon>
        <taxon>Spermatophyta</taxon>
        <taxon>Magnoliopsida</taxon>
        <taxon>eudicotyledons</taxon>
        <taxon>Gunneridae</taxon>
        <taxon>Pentapetalae</taxon>
        <taxon>rosids</taxon>
        <taxon>malvids</taxon>
        <taxon>Brassicales</taxon>
        <taxon>Brassicaceae</taxon>
        <taxon>Brassiceae</taxon>
        <taxon>Brassica</taxon>
    </lineage>
</organism>
<sequence>LFIHNDGESHPPSWIGFAPCRTLKRLVIYYVVPPEYKDVYDDQEVCIGCPENLVYFEFSSYVHDVYNDGGEMESLVEARLDLRLLESTTRFDDYTETGRCGDLCPCYHRPRRKGVIDWRKEKVSCLPYLPLKVLEISGYGGTCREIEQMRFFLGGLQYLELVKIGVQPESDCNKLRSNLMRFPRLSSKCNIQFI</sequence>
<dbReference type="InterPro" id="IPR055294">
    <property type="entry name" value="FBL60-like"/>
</dbReference>
<dbReference type="PANTHER" id="PTHR31293">
    <property type="entry name" value="RNI-LIKE SUPERFAMILY PROTEIN"/>
    <property type="match status" value="1"/>
</dbReference>
<dbReference type="Proteomes" id="UP000712281">
    <property type="component" value="Unassembled WGS sequence"/>
</dbReference>
<reference evidence="2" key="1">
    <citation type="submission" date="2019-12" db="EMBL/GenBank/DDBJ databases">
        <title>Genome sequencing and annotation of Brassica cretica.</title>
        <authorList>
            <person name="Studholme D.J."/>
            <person name="Sarris P.F."/>
        </authorList>
    </citation>
    <scope>NUCLEOTIDE SEQUENCE</scope>
    <source>
        <strain evidence="2">PFS-001/15</strain>
        <tissue evidence="2">Leaf</tissue>
    </source>
</reference>
<feature type="non-terminal residue" evidence="2">
    <location>
        <position position="1"/>
    </location>
</feature>
<feature type="domain" description="FBD" evidence="1">
    <location>
        <begin position="124"/>
        <end position="194"/>
    </location>
</feature>
<accession>A0A8S9MLS5</accession>
<evidence type="ECO:0000313" key="2">
    <source>
        <dbReference type="EMBL" id="KAF2618309.1"/>
    </source>
</evidence>
<proteinExistence type="predicted"/>
<evidence type="ECO:0000313" key="3">
    <source>
        <dbReference type="Proteomes" id="UP000712281"/>
    </source>
</evidence>
<dbReference type="SMART" id="SM00579">
    <property type="entry name" value="FBD"/>
    <property type="match status" value="1"/>
</dbReference>
<gene>
    <name evidence="2" type="ORF">F2Q68_00042230</name>
</gene>
<comment type="caution">
    <text evidence="2">The sequence shown here is derived from an EMBL/GenBank/DDBJ whole genome shotgun (WGS) entry which is preliminary data.</text>
</comment>